<sequence>MDLSDVIDRAELHQELAARVGTVRPGGRKPRLEGEWQAAWKLFETACQFYGPARPEALVKAVRRAHGEFIAPLGQTPGFLFYLYRELALGTAVDDIPVRVEWAAGRLKR</sequence>
<evidence type="ECO:0000313" key="1">
    <source>
        <dbReference type="EMBL" id="MFF3343602.1"/>
    </source>
</evidence>
<comment type="caution">
    <text evidence="1">The sequence shown here is derived from an EMBL/GenBank/DDBJ whole genome shotgun (WGS) entry which is preliminary data.</text>
</comment>
<dbReference type="Proteomes" id="UP001601976">
    <property type="component" value="Unassembled WGS sequence"/>
</dbReference>
<accession>A0ABW6RR25</accession>
<keyword evidence="2" id="KW-1185">Reference proteome</keyword>
<organism evidence="1 2">
    <name type="scientific">Streptomyces flavidovirens</name>
    <dbReference type="NCBI Taxonomy" id="67298"/>
    <lineage>
        <taxon>Bacteria</taxon>
        <taxon>Bacillati</taxon>
        <taxon>Actinomycetota</taxon>
        <taxon>Actinomycetes</taxon>
        <taxon>Kitasatosporales</taxon>
        <taxon>Streptomycetaceae</taxon>
        <taxon>Streptomyces</taxon>
    </lineage>
</organism>
<proteinExistence type="predicted"/>
<dbReference type="EMBL" id="JBIAPK010000016">
    <property type="protein sequence ID" value="MFF3343602.1"/>
    <property type="molecule type" value="Genomic_DNA"/>
</dbReference>
<dbReference type="RefSeq" id="WP_387899434.1">
    <property type="nucleotide sequence ID" value="NZ_JBIAPK010000016.1"/>
</dbReference>
<name>A0ABW6RR25_9ACTN</name>
<reference evidence="1 2" key="1">
    <citation type="submission" date="2024-10" db="EMBL/GenBank/DDBJ databases">
        <title>The Natural Products Discovery Center: Release of the First 8490 Sequenced Strains for Exploring Actinobacteria Biosynthetic Diversity.</title>
        <authorList>
            <person name="Kalkreuter E."/>
            <person name="Kautsar S.A."/>
            <person name="Yang D."/>
            <person name="Bader C.D."/>
            <person name="Teijaro C.N."/>
            <person name="Fluegel L."/>
            <person name="Davis C.M."/>
            <person name="Simpson J.R."/>
            <person name="Lauterbach L."/>
            <person name="Steele A.D."/>
            <person name="Gui C."/>
            <person name="Meng S."/>
            <person name="Li G."/>
            <person name="Viehrig K."/>
            <person name="Ye F."/>
            <person name="Su P."/>
            <person name="Kiefer A.F."/>
            <person name="Nichols A."/>
            <person name="Cepeda A.J."/>
            <person name="Yan W."/>
            <person name="Fan B."/>
            <person name="Jiang Y."/>
            <person name="Adhikari A."/>
            <person name="Zheng C.-J."/>
            <person name="Schuster L."/>
            <person name="Cowan T.M."/>
            <person name="Smanski M.J."/>
            <person name="Chevrette M.G."/>
            <person name="De Carvalho L.P.S."/>
            <person name="Shen B."/>
        </authorList>
    </citation>
    <scope>NUCLEOTIDE SEQUENCE [LARGE SCALE GENOMIC DNA]</scope>
    <source>
        <strain evidence="1 2">NPDC003029</strain>
    </source>
</reference>
<protein>
    <submittedName>
        <fullName evidence="1">Uncharacterized protein</fullName>
    </submittedName>
</protein>
<gene>
    <name evidence="1" type="ORF">ACFYWW_33750</name>
</gene>
<evidence type="ECO:0000313" key="2">
    <source>
        <dbReference type="Proteomes" id="UP001601976"/>
    </source>
</evidence>